<proteinExistence type="predicted"/>
<feature type="compositionally biased region" description="Polar residues" evidence="4">
    <location>
        <begin position="107"/>
        <end position="118"/>
    </location>
</feature>
<dbReference type="RefSeq" id="XP_062633313.1">
    <property type="nucleotide sequence ID" value="XM_062782144.1"/>
</dbReference>
<evidence type="ECO:0000313" key="6">
    <source>
        <dbReference type="Proteomes" id="UP001302676"/>
    </source>
</evidence>
<dbReference type="SUPFAM" id="SSF57959">
    <property type="entry name" value="Leucine zipper domain"/>
    <property type="match status" value="1"/>
</dbReference>
<keyword evidence="1" id="KW-0677">Repeat</keyword>
<evidence type="ECO:0000256" key="3">
    <source>
        <dbReference type="PROSITE-ProRule" id="PRU00023"/>
    </source>
</evidence>
<feature type="region of interest" description="Disordered" evidence="4">
    <location>
        <begin position="82"/>
        <end position="203"/>
    </location>
</feature>
<dbReference type="Proteomes" id="UP001302676">
    <property type="component" value="Unassembled WGS sequence"/>
</dbReference>
<dbReference type="GeneID" id="87818757"/>
<reference evidence="5" key="2">
    <citation type="submission" date="2023-05" db="EMBL/GenBank/DDBJ databases">
        <authorList>
            <consortium name="Lawrence Berkeley National Laboratory"/>
            <person name="Steindorff A."/>
            <person name="Hensen N."/>
            <person name="Bonometti L."/>
            <person name="Westerberg I."/>
            <person name="Brannstrom I.O."/>
            <person name="Guillou S."/>
            <person name="Cros-Aarteil S."/>
            <person name="Calhoun S."/>
            <person name="Haridas S."/>
            <person name="Kuo A."/>
            <person name="Mondo S."/>
            <person name="Pangilinan J."/>
            <person name="Riley R."/>
            <person name="Labutti K."/>
            <person name="Andreopoulos B."/>
            <person name="Lipzen A."/>
            <person name="Chen C."/>
            <person name="Yanf M."/>
            <person name="Daum C."/>
            <person name="Ng V."/>
            <person name="Clum A."/>
            <person name="Ohm R."/>
            <person name="Martin F."/>
            <person name="Silar P."/>
            <person name="Natvig D."/>
            <person name="Lalanne C."/>
            <person name="Gautier V."/>
            <person name="Ament-Velasquez S.L."/>
            <person name="Kruys A."/>
            <person name="Hutchinson M.I."/>
            <person name="Powell A.J."/>
            <person name="Barry K."/>
            <person name="Miller A.N."/>
            <person name="Grigoriev I.V."/>
            <person name="Debuchy R."/>
            <person name="Gladieux P."/>
            <person name="Thoren M.H."/>
            <person name="Johannesson H."/>
        </authorList>
    </citation>
    <scope>NUCLEOTIDE SEQUENCE</scope>
    <source>
        <strain evidence="5">CBS 141.50</strain>
    </source>
</reference>
<dbReference type="PANTHER" id="PTHR24134">
    <property type="entry name" value="ANKYRIN REPEAT-CONTAINING PROTEIN DDB_G0279043"/>
    <property type="match status" value="1"/>
</dbReference>
<protein>
    <submittedName>
        <fullName evidence="5">Ankyrin repeat-containing domain protein</fullName>
    </submittedName>
</protein>
<dbReference type="Gene3D" id="1.20.5.170">
    <property type="match status" value="1"/>
</dbReference>
<dbReference type="SMART" id="SM00248">
    <property type="entry name" value="ANK"/>
    <property type="match status" value="4"/>
</dbReference>
<name>A0AAN6ZIR3_9PEZI</name>
<dbReference type="EMBL" id="MU853645">
    <property type="protein sequence ID" value="KAK4139942.1"/>
    <property type="molecule type" value="Genomic_DNA"/>
</dbReference>
<gene>
    <name evidence="5" type="ORF">C8A04DRAFT_32580</name>
</gene>
<evidence type="ECO:0000256" key="2">
    <source>
        <dbReference type="ARBA" id="ARBA00023043"/>
    </source>
</evidence>
<dbReference type="Pfam" id="PF12796">
    <property type="entry name" value="Ank_2"/>
    <property type="match status" value="2"/>
</dbReference>
<dbReference type="InterPro" id="IPR002110">
    <property type="entry name" value="Ankyrin_rpt"/>
</dbReference>
<keyword evidence="6" id="KW-1185">Reference proteome</keyword>
<dbReference type="CDD" id="cd14688">
    <property type="entry name" value="bZIP_YAP"/>
    <property type="match status" value="1"/>
</dbReference>
<dbReference type="GO" id="GO:0003700">
    <property type="term" value="F:DNA-binding transcription factor activity"/>
    <property type="evidence" value="ECO:0007669"/>
    <property type="project" value="InterPro"/>
</dbReference>
<dbReference type="PRINTS" id="PR01415">
    <property type="entry name" value="ANKYRIN"/>
</dbReference>
<dbReference type="InterPro" id="IPR036770">
    <property type="entry name" value="Ankyrin_rpt-contain_sf"/>
</dbReference>
<feature type="compositionally biased region" description="Low complexity" evidence="4">
    <location>
        <begin position="158"/>
        <end position="167"/>
    </location>
</feature>
<sequence length="363" mass="38812">MAMHTANTNLAYGGYARLPDLSAVGGMAGEATRILLQDVEKRERKRQQNRIAQRNYRRNQKQRIQALEAALGQLEPLDPACTLASPATSSTDTFELPSTSPPTASTMTLQPSNPTTSPCDDHALWSLDNAWKPQPQPQLQQQPQAQQHPQPITPLTPTPTTTDMLPTTTPPPPSSQPQTLTTSATTGTTSPTGPPPIAGETPRSPLQLALLHNHTPIIRLLLDRGADPSKPDLHPSSQGSAPLHIAAERGSESLTALLLEKGADVEGRDGRGRTALMRAVMGPSLSISNDEGRCPCGGYRGNNDDTDGSREENREGVVRLLLEASADVNARDARGKMALHWAVESGLEGLVVLLLQYGADVDA</sequence>
<evidence type="ECO:0000256" key="1">
    <source>
        <dbReference type="ARBA" id="ARBA00022737"/>
    </source>
</evidence>
<feature type="repeat" description="ANK" evidence="3">
    <location>
        <begin position="334"/>
        <end position="363"/>
    </location>
</feature>
<evidence type="ECO:0000313" key="5">
    <source>
        <dbReference type="EMBL" id="KAK4139942.1"/>
    </source>
</evidence>
<organism evidence="5 6">
    <name type="scientific">Dichotomopilus funicola</name>
    <dbReference type="NCBI Taxonomy" id="1934379"/>
    <lineage>
        <taxon>Eukaryota</taxon>
        <taxon>Fungi</taxon>
        <taxon>Dikarya</taxon>
        <taxon>Ascomycota</taxon>
        <taxon>Pezizomycotina</taxon>
        <taxon>Sordariomycetes</taxon>
        <taxon>Sordariomycetidae</taxon>
        <taxon>Sordariales</taxon>
        <taxon>Chaetomiaceae</taxon>
        <taxon>Dichotomopilus</taxon>
    </lineage>
</organism>
<feature type="repeat" description="ANK" evidence="3">
    <location>
        <begin position="201"/>
        <end position="233"/>
    </location>
</feature>
<feature type="repeat" description="ANK" evidence="3">
    <location>
        <begin position="238"/>
        <end position="270"/>
    </location>
</feature>
<feature type="compositionally biased region" description="Low complexity" evidence="4">
    <location>
        <begin position="137"/>
        <end position="150"/>
    </location>
</feature>
<comment type="caution">
    <text evidence="5">The sequence shown here is derived from an EMBL/GenBank/DDBJ whole genome shotgun (WGS) entry which is preliminary data.</text>
</comment>
<evidence type="ECO:0000256" key="4">
    <source>
        <dbReference type="SAM" id="MobiDB-lite"/>
    </source>
</evidence>
<keyword evidence="2 3" id="KW-0040">ANK repeat</keyword>
<dbReference type="Gene3D" id="1.25.40.20">
    <property type="entry name" value="Ankyrin repeat-containing domain"/>
    <property type="match status" value="2"/>
</dbReference>
<dbReference type="PANTHER" id="PTHR24134:SF9">
    <property type="entry name" value="ANKYRIN REPEAT AND SOCS BOX PROTEIN 8"/>
    <property type="match status" value="1"/>
</dbReference>
<dbReference type="PROSITE" id="PS50297">
    <property type="entry name" value="ANK_REP_REGION"/>
    <property type="match status" value="3"/>
</dbReference>
<dbReference type="InterPro" id="IPR046347">
    <property type="entry name" value="bZIP_sf"/>
</dbReference>
<dbReference type="SUPFAM" id="SSF48403">
    <property type="entry name" value="Ankyrin repeat"/>
    <property type="match status" value="1"/>
</dbReference>
<reference evidence="5" key="1">
    <citation type="journal article" date="2023" name="Mol. Phylogenet. Evol.">
        <title>Genome-scale phylogeny and comparative genomics of the fungal order Sordariales.</title>
        <authorList>
            <person name="Hensen N."/>
            <person name="Bonometti L."/>
            <person name="Westerberg I."/>
            <person name="Brannstrom I.O."/>
            <person name="Guillou S."/>
            <person name="Cros-Aarteil S."/>
            <person name="Calhoun S."/>
            <person name="Haridas S."/>
            <person name="Kuo A."/>
            <person name="Mondo S."/>
            <person name="Pangilinan J."/>
            <person name="Riley R."/>
            <person name="LaButti K."/>
            <person name="Andreopoulos B."/>
            <person name="Lipzen A."/>
            <person name="Chen C."/>
            <person name="Yan M."/>
            <person name="Daum C."/>
            <person name="Ng V."/>
            <person name="Clum A."/>
            <person name="Steindorff A."/>
            <person name="Ohm R.A."/>
            <person name="Martin F."/>
            <person name="Silar P."/>
            <person name="Natvig D.O."/>
            <person name="Lalanne C."/>
            <person name="Gautier V."/>
            <person name="Ament-Velasquez S.L."/>
            <person name="Kruys A."/>
            <person name="Hutchinson M.I."/>
            <person name="Powell A.J."/>
            <person name="Barry K."/>
            <person name="Miller A.N."/>
            <person name="Grigoriev I.V."/>
            <person name="Debuchy R."/>
            <person name="Gladieux P."/>
            <person name="Hiltunen Thoren M."/>
            <person name="Johannesson H."/>
        </authorList>
    </citation>
    <scope>NUCLEOTIDE SEQUENCE</scope>
    <source>
        <strain evidence="5">CBS 141.50</strain>
    </source>
</reference>
<dbReference type="AlphaFoldDB" id="A0AAN6ZIR3"/>
<feature type="compositionally biased region" description="Low complexity" evidence="4">
    <location>
        <begin position="97"/>
        <end position="106"/>
    </location>
</feature>
<feature type="compositionally biased region" description="Low complexity" evidence="4">
    <location>
        <begin position="176"/>
        <end position="191"/>
    </location>
</feature>
<accession>A0AAN6ZIR3</accession>
<dbReference type="PROSITE" id="PS50088">
    <property type="entry name" value="ANK_REPEAT"/>
    <property type="match status" value="3"/>
</dbReference>